<proteinExistence type="predicted"/>
<evidence type="ECO:0000313" key="2">
    <source>
        <dbReference type="EMBL" id="CRK99068.1"/>
    </source>
</evidence>
<organism evidence="2 3">
    <name type="scientific">Clunio marinus</name>
    <dbReference type="NCBI Taxonomy" id="568069"/>
    <lineage>
        <taxon>Eukaryota</taxon>
        <taxon>Metazoa</taxon>
        <taxon>Ecdysozoa</taxon>
        <taxon>Arthropoda</taxon>
        <taxon>Hexapoda</taxon>
        <taxon>Insecta</taxon>
        <taxon>Pterygota</taxon>
        <taxon>Neoptera</taxon>
        <taxon>Endopterygota</taxon>
        <taxon>Diptera</taxon>
        <taxon>Nematocera</taxon>
        <taxon>Chironomoidea</taxon>
        <taxon>Chironomidae</taxon>
        <taxon>Clunio</taxon>
    </lineage>
</organism>
<dbReference type="OrthoDB" id="10042846at2759"/>
<protein>
    <submittedName>
        <fullName evidence="2">CLUMA_CG012149, isoform A</fullName>
    </submittedName>
</protein>
<name>A0A1J1IHQ6_9DIPT</name>
<feature type="non-terminal residue" evidence="2">
    <location>
        <position position="174"/>
    </location>
</feature>
<dbReference type="AlphaFoldDB" id="A0A1J1IHQ6"/>
<feature type="compositionally biased region" description="Low complexity" evidence="1">
    <location>
        <begin position="135"/>
        <end position="163"/>
    </location>
</feature>
<sequence>MQWAREREEMAKLEQYHSQLASKYERNTISNNRTQLITNTEVVNQKNNFHQKNFNVRRIRSPSLPPIDKTMTRQGSNNSDQSSGYLSGGGGGDGSNSLPPNANNTIDTQPNYDYNYSQTRFDSLDEKFHPNQGHQQHQIQKQQKSLKKLSLTSSLNDYSSSTTNEQEMEYNNSH</sequence>
<evidence type="ECO:0000313" key="3">
    <source>
        <dbReference type="Proteomes" id="UP000183832"/>
    </source>
</evidence>
<feature type="compositionally biased region" description="Polar residues" evidence="1">
    <location>
        <begin position="98"/>
        <end position="121"/>
    </location>
</feature>
<feature type="region of interest" description="Disordered" evidence="1">
    <location>
        <begin position="48"/>
        <end position="174"/>
    </location>
</feature>
<gene>
    <name evidence="2" type="ORF">CLUMA_CG012149</name>
</gene>
<evidence type="ECO:0000256" key="1">
    <source>
        <dbReference type="SAM" id="MobiDB-lite"/>
    </source>
</evidence>
<dbReference type="EMBL" id="CVRI01000048">
    <property type="protein sequence ID" value="CRK99068.1"/>
    <property type="molecule type" value="Genomic_DNA"/>
</dbReference>
<dbReference type="Proteomes" id="UP000183832">
    <property type="component" value="Unassembled WGS sequence"/>
</dbReference>
<reference evidence="2 3" key="1">
    <citation type="submission" date="2015-04" db="EMBL/GenBank/DDBJ databases">
        <authorList>
            <person name="Syromyatnikov M.Y."/>
            <person name="Popov V.N."/>
        </authorList>
    </citation>
    <scope>NUCLEOTIDE SEQUENCE [LARGE SCALE GENOMIC DNA]</scope>
</reference>
<accession>A0A1J1IHQ6</accession>
<keyword evidence="3" id="KW-1185">Reference proteome</keyword>